<keyword evidence="2" id="KW-1133">Transmembrane helix</keyword>
<feature type="transmembrane region" description="Helical" evidence="2">
    <location>
        <begin position="79"/>
        <end position="97"/>
    </location>
</feature>
<feature type="transmembrane region" description="Helical" evidence="2">
    <location>
        <begin position="172"/>
        <end position="191"/>
    </location>
</feature>
<name>A0AAV4H8Y4_9GAST</name>
<feature type="region of interest" description="Disordered" evidence="1">
    <location>
        <begin position="31"/>
        <end position="52"/>
    </location>
</feature>
<sequence length="380" mass="40182">MAVSTKYRYLISLLVITLVLALVLETVEARRGGGGRGGRGRGRTRTRGGSGSGYKAKNYNNVALSGRILKGSSPYTKSTWRRAAMAGLIFGGAMYLARPRHHRLYNQMPIICTNTTFESEGKRYEHFICPLPGLNETDKYCCGPERGEYCCDKATAQRYYAEHHRSKGSSPVGTIIGIIVVILIICGIVYFCKKSGGKSITNMFRSKRDRSQERRASSSSADSQHAKAEGPDHGPLSASEPLKPADHDGSYPAGAPEYPPPYNASSAAFDGSAGMPYAPPPATGFAGPSPAPYPPAGAPPYPPSPQVGPTPYPQPSDGAGVPPYPPAPYPAGAPPYPPYPAGDASVAVPPYPGAPPPAGAPPYDSHAAYPPYESANQSKI</sequence>
<feature type="compositionally biased region" description="Pro residues" evidence="1">
    <location>
        <begin position="322"/>
        <end position="340"/>
    </location>
</feature>
<keyword evidence="2" id="KW-0472">Membrane</keyword>
<gene>
    <name evidence="4" type="ORF">ElyMa_002667500</name>
</gene>
<dbReference type="Proteomes" id="UP000762676">
    <property type="component" value="Unassembled WGS sequence"/>
</dbReference>
<reference evidence="4 5" key="1">
    <citation type="journal article" date="2021" name="Elife">
        <title>Chloroplast acquisition without the gene transfer in kleptoplastic sea slugs, Plakobranchus ocellatus.</title>
        <authorList>
            <person name="Maeda T."/>
            <person name="Takahashi S."/>
            <person name="Yoshida T."/>
            <person name="Shimamura S."/>
            <person name="Takaki Y."/>
            <person name="Nagai Y."/>
            <person name="Toyoda A."/>
            <person name="Suzuki Y."/>
            <person name="Arimoto A."/>
            <person name="Ishii H."/>
            <person name="Satoh N."/>
            <person name="Nishiyama T."/>
            <person name="Hasebe M."/>
            <person name="Maruyama T."/>
            <person name="Minagawa J."/>
            <person name="Obokata J."/>
            <person name="Shigenobu S."/>
        </authorList>
    </citation>
    <scope>NUCLEOTIDE SEQUENCE [LARGE SCALE GENOMIC DNA]</scope>
</reference>
<accession>A0AAV4H8Y4</accession>
<dbReference type="EMBL" id="BMAT01005499">
    <property type="protein sequence ID" value="GFR94408.1"/>
    <property type="molecule type" value="Genomic_DNA"/>
</dbReference>
<evidence type="ECO:0000256" key="2">
    <source>
        <dbReference type="SAM" id="Phobius"/>
    </source>
</evidence>
<evidence type="ECO:0000313" key="4">
    <source>
        <dbReference type="EMBL" id="GFR94408.1"/>
    </source>
</evidence>
<keyword evidence="5" id="KW-1185">Reference proteome</keyword>
<comment type="caution">
    <text evidence="4">The sequence shown here is derived from an EMBL/GenBank/DDBJ whole genome shotgun (WGS) entry which is preliminary data.</text>
</comment>
<feature type="region of interest" description="Disordered" evidence="1">
    <location>
        <begin position="285"/>
        <end position="380"/>
    </location>
</feature>
<feature type="compositionally biased region" description="Pro residues" evidence="1">
    <location>
        <begin position="349"/>
        <end position="360"/>
    </location>
</feature>
<keyword evidence="2" id="KW-0812">Transmembrane</keyword>
<feature type="region of interest" description="Disordered" evidence="1">
    <location>
        <begin position="203"/>
        <end position="265"/>
    </location>
</feature>
<dbReference type="AlphaFoldDB" id="A0AAV4H8Y4"/>
<proteinExistence type="predicted"/>
<evidence type="ECO:0000256" key="1">
    <source>
        <dbReference type="SAM" id="MobiDB-lite"/>
    </source>
</evidence>
<evidence type="ECO:0000256" key="3">
    <source>
        <dbReference type="SAM" id="SignalP"/>
    </source>
</evidence>
<feature type="signal peptide" evidence="3">
    <location>
        <begin position="1"/>
        <end position="29"/>
    </location>
</feature>
<organism evidence="4 5">
    <name type="scientific">Elysia marginata</name>
    <dbReference type="NCBI Taxonomy" id="1093978"/>
    <lineage>
        <taxon>Eukaryota</taxon>
        <taxon>Metazoa</taxon>
        <taxon>Spiralia</taxon>
        <taxon>Lophotrochozoa</taxon>
        <taxon>Mollusca</taxon>
        <taxon>Gastropoda</taxon>
        <taxon>Heterobranchia</taxon>
        <taxon>Euthyneura</taxon>
        <taxon>Panpulmonata</taxon>
        <taxon>Sacoglossa</taxon>
        <taxon>Placobranchoidea</taxon>
        <taxon>Plakobranchidae</taxon>
        <taxon>Elysia</taxon>
    </lineage>
</organism>
<feature type="chain" id="PRO_5043528587" evidence="3">
    <location>
        <begin position="30"/>
        <end position="380"/>
    </location>
</feature>
<feature type="compositionally biased region" description="Pro residues" evidence="1">
    <location>
        <begin position="289"/>
        <end position="314"/>
    </location>
</feature>
<protein>
    <submittedName>
        <fullName evidence="4">Protein shisa-4-like</fullName>
    </submittedName>
</protein>
<keyword evidence="3" id="KW-0732">Signal</keyword>
<evidence type="ECO:0000313" key="5">
    <source>
        <dbReference type="Proteomes" id="UP000762676"/>
    </source>
</evidence>